<evidence type="ECO:0000256" key="1">
    <source>
        <dbReference type="SAM" id="SignalP"/>
    </source>
</evidence>
<reference evidence="3" key="1">
    <citation type="submission" date="2017-04" db="EMBL/GenBank/DDBJ databases">
        <authorList>
            <person name="Varghese N."/>
            <person name="Submissions S."/>
        </authorList>
    </citation>
    <scope>NUCLEOTIDE SEQUENCE [LARGE SCALE GENOMIC DNA]</scope>
    <source>
        <strain evidence="3">VKM Ac-2510</strain>
    </source>
</reference>
<evidence type="ECO:0000313" key="3">
    <source>
        <dbReference type="Proteomes" id="UP000193244"/>
    </source>
</evidence>
<dbReference type="AlphaFoldDB" id="A0A1X7KT63"/>
<keyword evidence="1" id="KW-0732">Signal</keyword>
<dbReference type="EMBL" id="FXAY01000005">
    <property type="protein sequence ID" value="SMG44378.1"/>
    <property type="molecule type" value="Genomic_DNA"/>
</dbReference>
<proteinExistence type="predicted"/>
<organism evidence="2 3">
    <name type="scientific">Agreia pratensis</name>
    <dbReference type="NCBI Taxonomy" id="150121"/>
    <lineage>
        <taxon>Bacteria</taxon>
        <taxon>Bacillati</taxon>
        <taxon>Actinomycetota</taxon>
        <taxon>Actinomycetes</taxon>
        <taxon>Micrococcales</taxon>
        <taxon>Microbacteriaceae</taxon>
        <taxon>Agreia</taxon>
    </lineage>
</organism>
<feature type="signal peptide" evidence="1">
    <location>
        <begin position="1"/>
        <end position="18"/>
    </location>
</feature>
<sequence length="148" mass="15923">MIVALIAVSAASFTGCSALGGAEPVATVEPTVEPIEAPNDPDAWDQPVTLEQFEDAFPEFDASGLVSMPNVNVMNNTRMWVLGSSDRDHSYEKAVSWAKGYVDLKPEGDDRTVSGIYVGKTRNVSIMIVQAGDDVDTAGFWMYITSSI</sequence>
<dbReference type="STRING" id="150121.SAMN06296010_2860"/>
<protein>
    <submittedName>
        <fullName evidence="2">Uncharacterized protein</fullName>
    </submittedName>
</protein>
<feature type="chain" id="PRO_5039343183" evidence="1">
    <location>
        <begin position="19"/>
        <end position="148"/>
    </location>
</feature>
<evidence type="ECO:0000313" key="2">
    <source>
        <dbReference type="EMBL" id="SMG44378.1"/>
    </source>
</evidence>
<name>A0A1X7KT63_9MICO</name>
<dbReference type="Proteomes" id="UP000193244">
    <property type="component" value="Unassembled WGS sequence"/>
</dbReference>
<keyword evidence="3" id="KW-1185">Reference proteome</keyword>
<accession>A0A1X7KT63</accession>
<gene>
    <name evidence="2" type="ORF">SAMN06296010_2860</name>
</gene>